<name>A0A2S7L0D3_9FLAO</name>
<comment type="caution">
    <text evidence="2">The sequence shown here is derived from an EMBL/GenBank/DDBJ whole genome shotgun (WGS) entry which is preliminary data.</text>
</comment>
<dbReference type="Proteomes" id="UP000239522">
    <property type="component" value="Unassembled WGS sequence"/>
</dbReference>
<keyword evidence="3" id="KW-1185">Reference proteome</keyword>
<protein>
    <submittedName>
        <fullName evidence="2">Uncharacterized protein</fullName>
    </submittedName>
</protein>
<dbReference type="RefSeq" id="WP_104810404.1">
    <property type="nucleotide sequence ID" value="NZ_MQUA01000013.1"/>
</dbReference>
<keyword evidence="1" id="KW-1133">Transmembrane helix</keyword>
<organism evidence="2 3">
    <name type="scientific">Polaribacter filamentus</name>
    <dbReference type="NCBI Taxonomy" id="53483"/>
    <lineage>
        <taxon>Bacteria</taxon>
        <taxon>Pseudomonadati</taxon>
        <taxon>Bacteroidota</taxon>
        <taxon>Flavobacteriia</taxon>
        <taxon>Flavobacteriales</taxon>
        <taxon>Flavobacteriaceae</taxon>
    </lineage>
</organism>
<sequence>MSFIQNFTAGAKIVFERVQTRIFWQNFAKVAIPFFIVVTLISLLINSWAEIFSGDFTAVAEANFNDGKWETFFGSKLFFSAFYALYVTNKKMK</sequence>
<dbReference type="EMBL" id="MQUA01000013">
    <property type="protein sequence ID" value="PQB08198.1"/>
    <property type="molecule type" value="Genomic_DNA"/>
</dbReference>
<dbReference type="OrthoDB" id="1446382at2"/>
<accession>A0A2S7L0D3</accession>
<evidence type="ECO:0000256" key="1">
    <source>
        <dbReference type="SAM" id="Phobius"/>
    </source>
</evidence>
<feature type="transmembrane region" description="Helical" evidence="1">
    <location>
        <begin position="69"/>
        <end position="88"/>
    </location>
</feature>
<feature type="transmembrane region" description="Helical" evidence="1">
    <location>
        <begin position="27"/>
        <end position="49"/>
    </location>
</feature>
<keyword evidence="1" id="KW-0812">Transmembrane</keyword>
<reference evidence="2 3" key="1">
    <citation type="submission" date="2016-11" db="EMBL/GenBank/DDBJ databases">
        <title>Trade-off between light-utilization and light-protection in marine flavobacteria.</title>
        <authorList>
            <person name="Kumagai Y."/>
        </authorList>
    </citation>
    <scope>NUCLEOTIDE SEQUENCE [LARGE SCALE GENOMIC DNA]</scope>
    <source>
        <strain evidence="2 3">ATCC 700397</strain>
    </source>
</reference>
<evidence type="ECO:0000313" key="3">
    <source>
        <dbReference type="Proteomes" id="UP000239522"/>
    </source>
</evidence>
<keyword evidence="1" id="KW-0472">Membrane</keyword>
<dbReference type="AlphaFoldDB" id="A0A2S7L0D3"/>
<evidence type="ECO:0000313" key="2">
    <source>
        <dbReference type="EMBL" id="PQB08198.1"/>
    </source>
</evidence>
<gene>
    <name evidence="2" type="ORF">BST83_14420</name>
</gene>
<proteinExistence type="predicted"/>